<organism evidence="2 3">
    <name type="scientific">Araneus ventricosus</name>
    <name type="common">Orbweaver spider</name>
    <name type="synonym">Epeira ventricosa</name>
    <dbReference type="NCBI Taxonomy" id="182803"/>
    <lineage>
        <taxon>Eukaryota</taxon>
        <taxon>Metazoa</taxon>
        <taxon>Ecdysozoa</taxon>
        <taxon>Arthropoda</taxon>
        <taxon>Chelicerata</taxon>
        <taxon>Arachnida</taxon>
        <taxon>Araneae</taxon>
        <taxon>Araneomorphae</taxon>
        <taxon>Entelegynae</taxon>
        <taxon>Araneoidea</taxon>
        <taxon>Araneidae</taxon>
        <taxon>Araneus</taxon>
    </lineage>
</organism>
<keyword evidence="3" id="KW-1185">Reference proteome</keyword>
<dbReference type="Proteomes" id="UP000499080">
    <property type="component" value="Unassembled WGS sequence"/>
</dbReference>
<proteinExistence type="predicted"/>
<comment type="caution">
    <text evidence="2">The sequence shown here is derived from an EMBL/GenBank/DDBJ whole genome shotgun (WGS) entry which is preliminary data.</text>
</comment>
<accession>A0A4Y2UGE9</accession>
<reference evidence="2 3" key="1">
    <citation type="journal article" date="2019" name="Sci. Rep.">
        <title>Orb-weaving spider Araneus ventricosus genome elucidates the spidroin gene catalogue.</title>
        <authorList>
            <person name="Kono N."/>
            <person name="Nakamura H."/>
            <person name="Ohtoshi R."/>
            <person name="Moran D.A.P."/>
            <person name="Shinohara A."/>
            <person name="Yoshida Y."/>
            <person name="Fujiwara M."/>
            <person name="Mori M."/>
            <person name="Tomita M."/>
            <person name="Arakawa K."/>
        </authorList>
    </citation>
    <scope>NUCLEOTIDE SEQUENCE [LARGE SCALE GENOMIC DNA]</scope>
</reference>
<dbReference type="Gene3D" id="3.30.420.10">
    <property type="entry name" value="Ribonuclease H-like superfamily/Ribonuclease H"/>
    <property type="match status" value="1"/>
</dbReference>
<evidence type="ECO:0000256" key="1">
    <source>
        <dbReference type="SAM" id="SignalP"/>
    </source>
</evidence>
<dbReference type="GO" id="GO:0003676">
    <property type="term" value="F:nucleic acid binding"/>
    <property type="evidence" value="ECO:0007669"/>
    <property type="project" value="InterPro"/>
</dbReference>
<dbReference type="EMBL" id="BGPR01036812">
    <property type="protein sequence ID" value="GBO12175.1"/>
    <property type="molecule type" value="Genomic_DNA"/>
</dbReference>
<dbReference type="AlphaFoldDB" id="A0A4Y2UGE9"/>
<dbReference type="InterPro" id="IPR036397">
    <property type="entry name" value="RNaseH_sf"/>
</dbReference>
<evidence type="ECO:0000313" key="3">
    <source>
        <dbReference type="Proteomes" id="UP000499080"/>
    </source>
</evidence>
<gene>
    <name evidence="2" type="ORF">AVEN_174277_1</name>
</gene>
<protein>
    <submittedName>
        <fullName evidence="2">Uncharacterized protein</fullName>
    </submittedName>
</protein>
<dbReference type="OrthoDB" id="6515318at2759"/>
<feature type="chain" id="PRO_5021371185" evidence="1">
    <location>
        <begin position="26"/>
        <end position="293"/>
    </location>
</feature>
<evidence type="ECO:0000313" key="2">
    <source>
        <dbReference type="EMBL" id="GBO12175.1"/>
    </source>
</evidence>
<keyword evidence="1" id="KW-0732">Signal</keyword>
<name>A0A4Y2UGE9_ARAVE</name>
<feature type="signal peptide" evidence="1">
    <location>
        <begin position="1"/>
        <end position="25"/>
    </location>
</feature>
<sequence length="293" mass="33653">MKWVSFLIFALELLLFITLFHQSGSMSADGFVRWKRNERNSDSYSETSYLDNILGLIHLVFFWIHCTNRCILQVTHHAIYRTNVSLKTRQKWVSVIFTNESRFILESDPGRVLIWREQVTRYHQSNIVERFSYRDGGIMVWAGISSVRHTDFHELHGGNPTADALRDIERKSPIHMSEHMLVLLVKNSSSSMIMLDLAELRLVRDILRIKLQQEAGVTAIRRLNIFLPDSLTTLVPGEVEKWETDWAAHPSECPTEEQISLEDGGGITSGTRIYTDDSKAEKGVVAAFCVWSE</sequence>